<evidence type="ECO:0000313" key="1">
    <source>
        <dbReference type="EMBL" id="MDR6218442.1"/>
    </source>
</evidence>
<evidence type="ECO:0000313" key="2">
    <source>
        <dbReference type="Proteomes" id="UP001185331"/>
    </source>
</evidence>
<dbReference type="RefSeq" id="WP_309854931.1">
    <property type="nucleotide sequence ID" value="NZ_JAVDQJ010000005.1"/>
</dbReference>
<accession>A0AAE3XBH9</accession>
<dbReference type="EMBL" id="JAVDQK010000004">
    <property type="protein sequence ID" value="MDR6218442.1"/>
    <property type="molecule type" value="Genomic_DNA"/>
</dbReference>
<sequence length="231" mass="25418">MHPNNETHQFEPLSPHGLQPIRYLIPTASTLENYDGRGTRAHEWIGCLTTPQSKCHGPITEGRLWGLDSGAFTGKFVESRWLTYVSRMQEYASTCLFVVVPDVWADAEQSLRLFETYAPQLSGSGLPLAYAVQDGAENLPLPPCDAIFIGGTNEWRSSQAVPQLIDAAKARGVGVHLGRVNSRQRVIDAHGMGIDSVDGTYVAFRSVKRGVHEIGEWLDAAQAQTLQGRLF</sequence>
<dbReference type="Proteomes" id="UP001185331">
    <property type="component" value="Unassembled WGS sequence"/>
</dbReference>
<organism evidence="1 2">
    <name type="scientific">Deinococcus soli</name>
    <name type="common">ex Cha et al. 2016</name>
    <dbReference type="NCBI Taxonomy" id="1309411"/>
    <lineage>
        <taxon>Bacteria</taxon>
        <taxon>Thermotogati</taxon>
        <taxon>Deinococcota</taxon>
        <taxon>Deinococci</taxon>
        <taxon>Deinococcales</taxon>
        <taxon>Deinococcaceae</taxon>
        <taxon>Deinococcus</taxon>
    </lineage>
</organism>
<protein>
    <submittedName>
        <fullName evidence="1">Uncharacterized protein</fullName>
    </submittedName>
</protein>
<name>A0AAE3XBH9_9DEIO</name>
<reference evidence="1" key="1">
    <citation type="submission" date="2023-07" db="EMBL/GenBank/DDBJ databases">
        <title>Sorghum-associated microbial communities from plants grown in Nebraska, USA.</title>
        <authorList>
            <person name="Schachtman D."/>
        </authorList>
    </citation>
    <scope>NUCLEOTIDE SEQUENCE</scope>
    <source>
        <strain evidence="1">BE330</strain>
    </source>
</reference>
<dbReference type="AlphaFoldDB" id="A0AAE3XBH9"/>
<gene>
    <name evidence="1" type="ORF">J2Y00_002005</name>
</gene>
<proteinExistence type="predicted"/>
<comment type="caution">
    <text evidence="1">The sequence shown here is derived from an EMBL/GenBank/DDBJ whole genome shotgun (WGS) entry which is preliminary data.</text>
</comment>